<dbReference type="AlphaFoldDB" id="A0A0C9RZE7"/>
<dbReference type="FunFam" id="3.30.70.330:FF:000051">
    <property type="entry name" value="Heterogeneous nuclear ribonucleoprotein 1"/>
    <property type="match status" value="1"/>
</dbReference>
<dbReference type="PANTHER" id="PTHR48032:SF6">
    <property type="entry name" value="RNA-BINDING (RRM_RBD_RNP MOTIFS) FAMILY PROTEIN"/>
    <property type="match status" value="1"/>
</dbReference>
<evidence type="ECO:0000259" key="5">
    <source>
        <dbReference type="PROSITE" id="PS50102"/>
    </source>
</evidence>
<dbReference type="Pfam" id="PF00076">
    <property type="entry name" value="RRM_1"/>
    <property type="match status" value="2"/>
</dbReference>
<proteinExistence type="predicted"/>
<dbReference type="Gene3D" id="3.30.70.330">
    <property type="match status" value="2"/>
</dbReference>
<evidence type="ECO:0000256" key="3">
    <source>
        <dbReference type="PROSITE-ProRule" id="PRU00176"/>
    </source>
</evidence>
<keyword evidence="1" id="KW-0677">Repeat</keyword>
<dbReference type="PROSITE" id="PS50102">
    <property type="entry name" value="RRM"/>
    <property type="match status" value="2"/>
</dbReference>
<feature type="domain" description="RRM" evidence="5">
    <location>
        <begin position="101"/>
        <end position="178"/>
    </location>
</feature>
<feature type="region of interest" description="Disordered" evidence="4">
    <location>
        <begin position="80"/>
        <end position="99"/>
    </location>
</feature>
<keyword evidence="2 3" id="KW-0694">RNA-binding</keyword>
<dbReference type="EMBL" id="GCHU01000467">
    <property type="protein sequence ID" value="JAG89568.1"/>
    <property type="molecule type" value="Transcribed_RNA"/>
</dbReference>
<organism evidence="7">
    <name type="scientific">Wollemia nobilis</name>
    <dbReference type="NCBI Taxonomy" id="56998"/>
    <lineage>
        <taxon>Eukaryota</taxon>
        <taxon>Viridiplantae</taxon>
        <taxon>Streptophyta</taxon>
        <taxon>Embryophyta</taxon>
        <taxon>Tracheophyta</taxon>
        <taxon>Spermatophyta</taxon>
        <taxon>Pinopsida</taxon>
        <taxon>Pinidae</taxon>
        <taxon>Conifers II</taxon>
        <taxon>Araucariales</taxon>
        <taxon>Araucariaceae</taxon>
        <taxon>Wollemia</taxon>
    </lineage>
</organism>
<dbReference type="GO" id="GO:0006417">
    <property type="term" value="P:regulation of translation"/>
    <property type="evidence" value="ECO:0007669"/>
    <property type="project" value="TreeGrafter"/>
</dbReference>
<accession>A0A0C9RZE7</accession>
<reference evidence="7" key="1">
    <citation type="submission" date="2015-02" db="EMBL/GenBank/DDBJ databases">
        <title>A transcriptome of Wollemia nobilis - a relic of Gondwana.</title>
        <authorList>
            <person name="Chia J.Y."/>
            <person name="Leong Y.S."/>
            <person name="Abdul Karim S."/>
            <person name="Wan Azmi N."/>
            <person name="Hercus R."/>
            <person name="Croft L."/>
        </authorList>
    </citation>
    <scope>NUCLEOTIDE SEQUENCE</scope>
    <source>
        <strain evidence="7">MaeBrown</strain>
        <tissue evidence="7">Leaf</tissue>
    </source>
</reference>
<protein>
    <submittedName>
        <fullName evidence="7">TSA: Wollemia nobilis Ref_Wollemi_Transcript_470_2320 transcribed RNA sequence</fullName>
    </submittedName>
    <submittedName>
        <fullName evidence="6">TSA: Wollemia nobilis Ref_Wollemi_Transcript_471_2496 transcribed RNA sequence</fullName>
    </submittedName>
</protein>
<dbReference type="CDD" id="cd12330">
    <property type="entry name" value="RRM2_Hrp1p"/>
    <property type="match status" value="1"/>
</dbReference>
<dbReference type="InterPro" id="IPR035979">
    <property type="entry name" value="RBD_domain_sf"/>
</dbReference>
<dbReference type="InterPro" id="IPR012677">
    <property type="entry name" value="Nucleotide-bd_a/b_plait_sf"/>
</dbReference>
<dbReference type="GO" id="GO:0003729">
    <property type="term" value="F:mRNA binding"/>
    <property type="evidence" value="ECO:0007669"/>
    <property type="project" value="TreeGrafter"/>
</dbReference>
<sequence length="393" mass="40068">MDSDNGKIFIGGISWDTSEERLKEYFSVYGEVVDVVIMKDRTTGRARGFGFVVFGDPSVVDRVIQEKHNIDGRTVEAKRVVPRDEQQSSQRTSNMAGPRTKKIFVGGLAPTVTEEDFRKYFEQFGTITDVVVMYDHTTQRHRGFGFITYDSEDAVDKVLQQTFHELKEKTVEVKRAIPKEMSSGNTRGPAGRGAGYGGPYMQGYGPSPVGAYGARPPLAGSGYPPYGAAPAYGPTGYGSNPGYGTNMNGGYGAAPVYGATAGYAGGAAGSYGGGFSSAPGSTAYGTGTAGYAAAAVPAPYGSAAVGARSGWGAGGGSPGYATAGSWGSAAPTGQPAGAVGGYGYASGETGYGSRNDSAYVQAGSGYGPPAGAGGGGYSGVYGDPHGGSGYGNS</sequence>
<dbReference type="CDD" id="cd12325">
    <property type="entry name" value="RRM1_hnRNPA_hnRNPD_like"/>
    <property type="match status" value="1"/>
</dbReference>
<dbReference type="FunFam" id="3.30.70.330:FF:000102">
    <property type="entry name" value="Heterogeneous nuclear ribonucleoprotein 1"/>
    <property type="match status" value="1"/>
</dbReference>
<feature type="domain" description="RRM" evidence="5">
    <location>
        <begin position="6"/>
        <end position="87"/>
    </location>
</feature>
<evidence type="ECO:0000313" key="6">
    <source>
        <dbReference type="EMBL" id="JAG89568.1"/>
    </source>
</evidence>
<name>A0A0C9RZE7_9CONI</name>
<dbReference type="SMART" id="SM00360">
    <property type="entry name" value="RRM"/>
    <property type="match status" value="2"/>
</dbReference>
<evidence type="ECO:0000256" key="1">
    <source>
        <dbReference type="ARBA" id="ARBA00022737"/>
    </source>
</evidence>
<dbReference type="InterPro" id="IPR000504">
    <property type="entry name" value="RRM_dom"/>
</dbReference>
<evidence type="ECO:0000256" key="2">
    <source>
        <dbReference type="ARBA" id="ARBA00022884"/>
    </source>
</evidence>
<dbReference type="EMBL" id="GCHU01000466">
    <property type="protein sequence ID" value="JAG89569.1"/>
    <property type="molecule type" value="Transcribed_RNA"/>
</dbReference>
<dbReference type="PANTHER" id="PTHR48032">
    <property type="entry name" value="RNA-BINDING PROTEIN MUSASHI HOMOLOG RBP6"/>
    <property type="match status" value="1"/>
</dbReference>
<dbReference type="SUPFAM" id="SSF54928">
    <property type="entry name" value="RNA-binding domain, RBD"/>
    <property type="match status" value="2"/>
</dbReference>
<evidence type="ECO:0000256" key="4">
    <source>
        <dbReference type="SAM" id="MobiDB-lite"/>
    </source>
</evidence>
<evidence type="ECO:0000313" key="7">
    <source>
        <dbReference type="EMBL" id="JAG89569.1"/>
    </source>
</evidence>